<feature type="transmembrane region" description="Helical" evidence="1">
    <location>
        <begin position="65"/>
        <end position="82"/>
    </location>
</feature>
<dbReference type="InParanoid" id="A0A1S0THT3"/>
<feature type="non-terminal residue" evidence="3">
    <location>
        <position position="1"/>
    </location>
</feature>
<evidence type="ECO:0000259" key="2">
    <source>
        <dbReference type="Pfam" id="PF10328"/>
    </source>
</evidence>
<dbReference type="CTD" id="9951888"/>
<dbReference type="OrthoDB" id="5825164at2759"/>
<organism evidence="3">
    <name type="scientific">Loa loa</name>
    <name type="common">Eye worm</name>
    <name type="synonym">Filaria loa</name>
    <dbReference type="NCBI Taxonomy" id="7209"/>
    <lineage>
        <taxon>Eukaryota</taxon>
        <taxon>Metazoa</taxon>
        <taxon>Ecdysozoa</taxon>
        <taxon>Nematoda</taxon>
        <taxon>Chromadorea</taxon>
        <taxon>Rhabditida</taxon>
        <taxon>Spirurina</taxon>
        <taxon>Spiruromorpha</taxon>
        <taxon>Filarioidea</taxon>
        <taxon>Onchocercidae</taxon>
        <taxon>Loa</taxon>
    </lineage>
</organism>
<feature type="transmembrane region" description="Helical" evidence="1">
    <location>
        <begin position="26"/>
        <end position="53"/>
    </location>
</feature>
<evidence type="ECO:0000313" key="3">
    <source>
        <dbReference type="EMBL" id="EFO14116.1"/>
    </source>
</evidence>
<accession>A0A1S0THT3</accession>
<reference evidence="3" key="1">
    <citation type="submission" date="2012-04" db="EMBL/GenBank/DDBJ databases">
        <title>The Genome Sequence of Loa loa.</title>
        <authorList>
            <consortium name="The Broad Institute Genome Sequencing Platform"/>
            <consortium name="Broad Institute Genome Sequencing Center for Infectious Disease"/>
            <person name="Nutman T.B."/>
            <person name="Fink D.L."/>
            <person name="Russ C."/>
            <person name="Young S."/>
            <person name="Zeng Q."/>
            <person name="Gargeya S."/>
            <person name="Alvarado L."/>
            <person name="Berlin A."/>
            <person name="Chapman S.B."/>
            <person name="Chen Z."/>
            <person name="Freedman E."/>
            <person name="Gellesch M."/>
            <person name="Goldberg J."/>
            <person name="Griggs A."/>
            <person name="Gujja S."/>
            <person name="Heilman E.R."/>
            <person name="Heiman D."/>
            <person name="Howarth C."/>
            <person name="Mehta T."/>
            <person name="Neiman D."/>
            <person name="Pearson M."/>
            <person name="Roberts A."/>
            <person name="Saif S."/>
            <person name="Shea T."/>
            <person name="Shenoy N."/>
            <person name="Sisk P."/>
            <person name="Stolte C."/>
            <person name="Sykes S."/>
            <person name="White J."/>
            <person name="Yandava C."/>
            <person name="Haas B."/>
            <person name="Henn M.R."/>
            <person name="Nusbaum C."/>
            <person name="Birren B."/>
        </authorList>
    </citation>
    <scope>NUCLEOTIDE SEQUENCE [LARGE SCALE GENOMIC DNA]</scope>
</reference>
<evidence type="ECO:0000256" key="1">
    <source>
        <dbReference type="SAM" id="Phobius"/>
    </source>
</evidence>
<sequence>VSLSGLIANGLSLHIATTNTHFRNGYGTLCAAILLCNIQTILIMLIWAAIVLITNSPELSSPTSSIALIPGCLACVSFYGAVV</sequence>
<gene>
    <name evidence="3" type="ORF">LOAG_14407</name>
</gene>
<dbReference type="AlphaFoldDB" id="A0A1S0THT3"/>
<dbReference type="EMBL" id="JH712499">
    <property type="protein sequence ID" value="EFO14116.1"/>
    <property type="molecule type" value="Genomic_DNA"/>
</dbReference>
<feature type="domain" description="7TM GPCR serpentine receptor class x (Srx)" evidence="2">
    <location>
        <begin position="1"/>
        <end position="66"/>
    </location>
</feature>
<feature type="non-terminal residue" evidence="3">
    <location>
        <position position="83"/>
    </location>
</feature>
<dbReference type="KEGG" id="loa:LOAG_14407"/>
<keyword evidence="1" id="KW-0812">Transmembrane</keyword>
<proteinExistence type="predicted"/>
<dbReference type="GeneID" id="9951888"/>
<protein>
    <recommendedName>
        <fullName evidence="2">7TM GPCR serpentine receptor class x (Srx) domain-containing protein</fullName>
    </recommendedName>
</protein>
<dbReference type="InterPro" id="IPR019430">
    <property type="entry name" value="7TM_GPCR_serpentine_rcpt_Srx"/>
</dbReference>
<keyword evidence="1" id="KW-0472">Membrane</keyword>
<keyword evidence="1" id="KW-1133">Transmembrane helix</keyword>
<dbReference type="Pfam" id="PF10328">
    <property type="entry name" value="7TM_GPCR_Srx"/>
    <property type="match status" value="1"/>
</dbReference>
<dbReference type="RefSeq" id="XP_003149953.1">
    <property type="nucleotide sequence ID" value="XM_003149905.1"/>
</dbReference>
<name>A0A1S0THT3_LOALO</name>